<feature type="region of interest" description="Disordered" evidence="1">
    <location>
        <begin position="94"/>
        <end position="116"/>
    </location>
</feature>
<organism evidence="2 3">
    <name type="scientific">Burkholderia singularis</name>
    <dbReference type="NCBI Taxonomy" id="1503053"/>
    <lineage>
        <taxon>Bacteria</taxon>
        <taxon>Pseudomonadati</taxon>
        <taxon>Pseudomonadota</taxon>
        <taxon>Betaproteobacteria</taxon>
        <taxon>Burkholderiales</taxon>
        <taxon>Burkholderiaceae</taxon>
        <taxon>Burkholderia</taxon>
        <taxon>pseudomallei group</taxon>
    </lineage>
</organism>
<gene>
    <name evidence="2" type="ORF">BSIN_4040</name>
</gene>
<dbReference type="InterPro" id="IPR010781">
    <property type="entry name" value="DUF1376"/>
</dbReference>
<reference evidence="2 3" key="1">
    <citation type="submission" date="2017-04" db="EMBL/GenBank/DDBJ databases">
        <authorList>
            <person name="Afonso C.L."/>
            <person name="Miller P.J."/>
            <person name="Scott M.A."/>
            <person name="Spackman E."/>
            <person name="Goraichik I."/>
            <person name="Dimitrov K.M."/>
            <person name="Suarez D.L."/>
            <person name="Swayne D.E."/>
        </authorList>
    </citation>
    <scope>NUCLEOTIDE SEQUENCE [LARGE SCALE GENOMIC DNA]</scope>
    <source>
        <strain evidence="2">LMG 28154</strain>
    </source>
</reference>
<protein>
    <recommendedName>
        <fullName evidence="4">DUF1376 domain-containing protein</fullName>
    </recommendedName>
</protein>
<sequence>MPLDVVRIIDSDTFGLSTGDEFKTAFRLWAKSWLQVPAASLPDDDRLLAHLAGLSENMPKWKKVRAIALRGFVKCSDGRLYHPVIAEKAIEAMGKREARDERDENTQTRQQQHRERRKAMFEQLRQHGIVPAWDTKTAELERLIASLGSPQFVTQTVTPETKNVTGIVTGDVTCDAPATANTRQDITGQDSKPLGTVIAPAKPARVADGDFRPKDAAEWLRHLSDRHGFEADPTNVNDRKKLWPVFAGWTNAGLTAAFVDAAIAVAIRDAKEPIVCLPLYVDRCMANANAARASPQPSWSDQNAETIAALTGRNRSHEPDDRTVDV</sequence>
<dbReference type="Proteomes" id="UP000198460">
    <property type="component" value="Unassembled WGS sequence"/>
</dbReference>
<feature type="compositionally biased region" description="Basic and acidic residues" evidence="1">
    <location>
        <begin position="94"/>
        <end position="106"/>
    </location>
</feature>
<evidence type="ECO:0008006" key="4">
    <source>
        <dbReference type="Google" id="ProtNLM"/>
    </source>
</evidence>
<dbReference type="Pfam" id="PF07120">
    <property type="entry name" value="DUF1376"/>
    <property type="match status" value="1"/>
</dbReference>
<evidence type="ECO:0000313" key="2">
    <source>
        <dbReference type="EMBL" id="SMG01054.1"/>
    </source>
</evidence>
<accession>A0A238H722</accession>
<evidence type="ECO:0000256" key="1">
    <source>
        <dbReference type="SAM" id="MobiDB-lite"/>
    </source>
</evidence>
<proteinExistence type="predicted"/>
<dbReference type="AlphaFoldDB" id="A0A238H722"/>
<dbReference type="EMBL" id="FXAN01000066">
    <property type="protein sequence ID" value="SMG01054.1"/>
    <property type="molecule type" value="Genomic_DNA"/>
</dbReference>
<evidence type="ECO:0000313" key="3">
    <source>
        <dbReference type="Proteomes" id="UP000198460"/>
    </source>
</evidence>
<name>A0A238H722_9BURK</name>